<dbReference type="InterPro" id="IPR039425">
    <property type="entry name" value="RNA_pol_sigma-70-like"/>
</dbReference>
<keyword evidence="3 6" id="KW-0731">Sigma factor</keyword>
<dbReference type="InterPro" id="IPR013249">
    <property type="entry name" value="RNA_pol_sigma70_r4_t2"/>
</dbReference>
<dbReference type="GO" id="GO:0006352">
    <property type="term" value="P:DNA-templated transcription initiation"/>
    <property type="evidence" value="ECO:0007669"/>
    <property type="project" value="InterPro"/>
</dbReference>
<dbReference type="GO" id="GO:0003677">
    <property type="term" value="F:DNA binding"/>
    <property type="evidence" value="ECO:0007669"/>
    <property type="project" value="UniProtKB-KW"/>
</dbReference>
<dbReference type="InterPro" id="IPR000838">
    <property type="entry name" value="RNA_pol_sigma70_ECF_CS"/>
</dbReference>
<evidence type="ECO:0000256" key="4">
    <source>
        <dbReference type="ARBA" id="ARBA00023125"/>
    </source>
</evidence>
<dbReference type="InterPro" id="IPR013324">
    <property type="entry name" value="RNA_pol_sigma_r3/r4-like"/>
</dbReference>
<keyword evidence="4 6" id="KW-0238">DNA-binding</keyword>
<dbReference type="NCBIfam" id="TIGR02937">
    <property type="entry name" value="sigma70-ECF"/>
    <property type="match status" value="1"/>
</dbReference>
<dbReference type="GO" id="GO:0006950">
    <property type="term" value="P:response to stress"/>
    <property type="evidence" value="ECO:0007669"/>
    <property type="project" value="UniProtKB-ARBA"/>
</dbReference>
<organism evidence="9 10">
    <name type="scientific">Agromyces flavus</name>
    <dbReference type="NCBI Taxonomy" id="589382"/>
    <lineage>
        <taxon>Bacteria</taxon>
        <taxon>Bacillati</taxon>
        <taxon>Actinomycetota</taxon>
        <taxon>Actinomycetes</taxon>
        <taxon>Micrococcales</taxon>
        <taxon>Microbacteriaceae</taxon>
        <taxon>Agromyces</taxon>
    </lineage>
</organism>
<dbReference type="GO" id="GO:0016987">
    <property type="term" value="F:sigma factor activity"/>
    <property type="evidence" value="ECO:0007669"/>
    <property type="project" value="UniProtKB-KW"/>
</dbReference>
<dbReference type="Gene3D" id="1.10.1740.10">
    <property type="match status" value="1"/>
</dbReference>
<dbReference type="Proteomes" id="UP000199482">
    <property type="component" value="Chromosome I"/>
</dbReference>
<evidence type="ECO:0000256" key="5">
    <source>
        <dbReference type="ARBA" id="ARBA00023163"/>
    </source>
</evidence>
<dbReference type="SUPFAM" id="SSF88659">
    <property type="entry name" value="Sigma3 and sigma4 domains of RNA polymerase sigma factors"/>
    <property type="match status" value="1"/>
</dbReference>
<accession>A0A1H1TEI0</accession>
<feature type="domain" description="RNA polymerase sigma-70 region 2" evidence="7">
    <location>
        <begin position="64"/>
        <end position="131"/>
    </location>
</feature>
<gene>
    <name evidence="9" type="ORF">SAMN04489721_1562</name>
</gene>
<dbReference type="EMBL" id="LT629755">
    <property type="protein sequence ID" value="SDS58620.1"/>
    <property type="molecule type" value="Genomic_DNA"/>
</dbReference>
<evidence type="ECO:0000259" key="8">
    <source>
        <dbReference type="Pfam" id="PF08281"/>
    </source>
</evidence>
<dbReference type="PANTHER" id="PTHR43133:SF62">
    <property type="entry name" value="RNA POLYMERASE SIGMA FACTOR SIGZ"/>
    <property type="match status" value="1"/>
</dbReference>
<feature type="domain" description="RNA polymerase sigma factor 70 region 4 type 2" evidence="8">
    <location>
        <begin position="159"/>
        <end position="210"/>
    </location>
</feature>
<dbReference type="Gene3D" id="1.10.10.10">
    <property type="entry name" value="Winged helix-like DNA-binding domain superfamily/Winged helix DNA-binding domain"/>
    <property type="match status" value="1"/>
</dbReference>
<dbReference type="InterPro" id="IPR007627">
    <property type="entry name" value="RNA_pol_sigma70_r2"/>
</dbReference>
<name>A0A1H1TEI0_9MICO</name>
<dbReference type="Pfam" id="PF04542">
    <property type="entry name" value="Sigma70_r2"/>
    <property type="match status" value="1"/>
</dbReference>
<dbReference type="SUPFAM" id="SSF88946">
    <property type="entry name" value="Sigma2 domain of RNA polymerase sigma factors"/>
    <property type="match status" value="1"/>
</dbReference>
<evidence type="ECO:0000256" key="2">
    <source>
        <dbReference type="ARBA" id="ARBA00023015"/>
    </source>
</evidence>
<dbReference type="InterPro" id="IPR036388">
    <property type="entry name" value="WH-like_DNA-bd_sf"/>
</dbReference>
<sequence length="223" mass="24926">MLMPVPPVIVPAPPAPVAHDAGRLDGPRRGERHAVTTTSFADLDDQELARVFASGDERALREAYARWSALVFRLALRSLGDRSDAEDVTQQVYISAWRGRHTFDLARSSLSAWLVGITKHRIADAHEARSRARRLEETLVSEATIGPTAADDDLAERVMVAEELERLEPVPRRVMQLAFYDQLSHSQIAEAMGLPIGTVKSHVRRSLTRLRTRWEVDDGPHRA</sequence>
<keyword evidence="2 6" id="KW-0805">Transcription regulation</keyword>
<dbReference type="Pfam" id="PF08281">
    <property type="entry name" value="Sigma70_r4_2"/>
    <property type="match status" value="1"/>
</dbReference>
<dbReference type="PROSITE" id="PS01063">
    <property type="entry name" value="SIGMA70_ECF"/>
    <property type="match status" value="1"/>
</dbReference>
<evidence type="ECO:0000256" key="1">
    <source>
        <dbReference type="ARBA" id="ARBA00010641"/>
    </source>
</evidence>
<dbReference type="AlphaFoldDB" id="A0A1H1TEI0"/>
<keyword evidence="5 6" id="KW-0804">Transcription</keyword>
<evidence type="ECO:0000313" key="10">
    <source>
        <dbReference type="Proteomes" id="UP000199482"/>
    </source>
</evidence>
<evidence type="ECO:0000256" key="6">
    <source>
        <dbReference type="RuleBase" id="RU000716"/>
    </source>
</evidence>
<dbReference type="InterPro" id="IPR014284">
    <property type="entry name" value="RNA_pol_sigma-70_dom"/>
</dbReference>
<dbReference type="PANTHER" id="PTHR43133">
    <property type="entry name" value="RNA POLYMERASE ECF-TYPE SIGMA FACTO"/>
    <property type="match status" value="1"/>
</dbReference>
<protein>
    <recommendedName>
        <fullName evidence="6">RNA polymerase sigma factor</fullName>
    </recommendedName>
</protein>
<proteinExistence type="inferred from homology"/>
<reference evidence="10" key="1">
    <citation type="submission" date="2016-10" db="EMBL/GenBank/DDBJ databases">
        <authorList>
            <person name="Varghese N."/>
            <person name="Submissions S."/>
        </authorList>
    </citation>
    <scope>NUCLEOTIDE SEQUENCE [LARGE SCALE GENOMIC DNA]</scope>
    <source>
        <strain evidence="10">CPCC 202695</strain>
    </source>
</reference>
<dbReference type="InterPro" id="IPR013325">
    <property type="entry name" value="RNA_pol_sigma_r2"/>
</dbReference>
<evidence type="ECO:0000259" key="7">
    <source>
        <dbReference type="Pfam" id="PF04542"/>
    </source>
</evidence>
<evidence type="ECO:0000313" key="9">
    <source>
        <dbReference type="EMBL" id="SDS58620.1"/>
    </source>
</evidence>
<evidence type="ECO:0000256" key="3">
    <source>
        <dbReference type="ARBA" id="ARBA00023082"/>
    </source>
</evidence>
<comment type="similarity">
    <text evidence="1 6">Belongs to the sigma-70 factor family. ECF subfamily.</text>
</comment>
<dbReference type="STRING" id="589382.SAMN04489721_1562"/>